<reference evidence="3 4" key="1">
    <citation type="submission" date="2009-12" db="EMBL/GenBank/DDBJ databases">
        <title>Genome Sequence of Lactobacillus gasseri 224-1.</title>
        <authorList>
            <person name="Durkin A.S."/>
            <person name="Madupu R."/>
            <person name="Torralba M."/>
            <person name="Methe B."/>
            <person name="Sutton G."/>
            <person name="Strausberg R.L."/>
            <person name="Nelson K.E."/>
        </authorList>
    </citation>
    <scope>NUCLEOTIDE SEQUENCE [LARGE SCALE GENOMIC DNA]</scope>
    <source>
        <strain evidence="3 4">224-1</strain>
    </source>
</reference>
<dbReference type="Pfam" id="PF05636">
    <property type="entry name" value="HIGH_NTase1"/>
    <property type="match status" value="1"/>
</dbReference>
<dbReference type="GO" id="GO:0016874">
    <property type="term" value="F:ligase activity"/>
    <property type="evidence" value="ECO:0007669"/>
    <property type="project" value="UniProtKB-KW"/>
</dbReference>
<sequence>MSEGLEYKMKEEIHNAEDFTSFLRQIKSKRYTYARLRRLCLYTLLNVTEKEMQASYQDVSTLLLGYNSRGRNYLKKIRKDVELPIISKVDKKNAASGTLGLQVRVDRLFEQIMGEDQNFGRRPIEVK</sequence>
<organism evidence="3 4">
    <name type="scientific">Lactobacillus gasseri 224-1</name>
    <dbReference type="NCBI Taxonomy" id="679196"/>
    <lineage>
        <taxon>Bacteria</taxon>
        <taxon>Bacillati</taxon>
        <taxon>Bacillota</taxon>
        <taxon>Bacilli</taxon>
        <taxon>Lactobacillales</taxon>
        <taxon>Lactobacillaceae</taxon>
        <taxon>Lactobacillus</taxon>
    </lineage>
</organism>
<dbReference type="InterPro" id="IPR008513">
    <property type="entry name" value="tRNA(Met)_cyd_acetate_ligase"/>
</dbReference>
<evidence type="ECO:0000313" key="3">
    <source>
        <dbReference type="EMBL" id="EFB62921.1"/>
    </source>
</evidence>
<dbReference type="EMBL" id="ADFT01000011">
    <property type="protein sequence ID" value="EFB62921.1"/>
    <property type="molecule type" value="Genomic_DNA"/>
</dbReference>
<evidence type="ECO:0000256" key="2">
    <source>
        <dbReference type="ARBA" id="ARBA00022694"/>
    </source>
</evidence>
<dbReference type="PANTHER" id="PTHR37825:SF1">
    <property type="entry name" value="TRNA(MET) CYTIDINE ACETATE LIGASE"/>
    <property type="match status" value="1"/>
</dbReference>
<dbReference type="Proteomes" id="UP000003684">
    <property type="component" value="Unassembled WGS sequence"/>
</dbReference>
<keyword evidence="1" id="KW-0436">Ligase</keyword>
<dbReference type="GO" id="GO:0008033">
    <property type="term" value="P:tRNA processing"/>
    <property type="evidence" value="ECO:0007669"/>
    <property type="project" value="UniProtKB-KW"/>
</dbReference>
<protein>
    <submittedName>
        <fullName evidence="3">Uncharacterized protein</fullName>
    </submittedName>
</protein>
<gene>
    <name evidence="3" type="ORF">HMPREF9209_0392</name>
</gene>
<evidence type="ECO:0000313" key="4">
    <source>
        <dbReference type="Proteomes" id="UP000003684"/>
    </source>
</evidence>
<accession>D1YH38</accession>
<dbReference type="AlphaFoldDB" id="D1YH38"/>
<keyword evidence="2" id="KW-0819">tRNA processing</keyword>
<name>D1YH38_LACGS</name>
<proteinExistence type="predicted"/>
<evidence type="ECO:0000256" key="1">
    <source>
        <dbReference type="ARBA" id="ARBA00022598"/>
    </source>
</evidence>
<dbReference type="PANTHER" id="PTHR37825">
    <property type="entry name" value="TRNA(MET) CYTIDINE ACETATE LIGASE"/>
    <property type="match status" value="1"/>
</dbReference>
<comment type="caution">
    <text evidence="3">The sequence shown here is derived from an EMBL/GenBank/DDBJ whole genome shotgun (WGS) entry which is preliminary data.</text>
</comment>